<dbReference type="PANTHER" id="PTHR46082">
    <property type="entry name" value="ATP/GTP-BINDING PROTEIN-RELATED"/>
    <property type="match status" value="1"/>
</dbReference>
<protein>
    <submittedName>
        <fullName evidence="3">FxSxx-COOH system tetratricopeptide repeat protein</fullName>
    </submittedName>
</protein>
<keyword evidence="4" id="KW-1185">Reference proteome</keyword>
<reference evidence="3 4" key="1">
    <citation type="submission" date="2024-09" db="EMBL/GenBank/DDBJ databases">
        <authorList>
            <person name="Sun Q."/>
            <person name="Mori K."/>
        </authorList>
    </citation>
    <scope>NUCLEOTIDE SEQUENCE [LARGE SCALE GENOMIC DNA]</scope>
    <source>
        <strain evidence="3 4">TBRC 3947</strain>
    </source>
</reference>
<dbReference type="InterPro" id="IPR011990">
    <property type="entry name" value="TPR-like_helical_dom_sf"/>
</dbReference>
<dbReference type="Pfam" id="PF13424">
    <property type="entry name" value="TPR_12"/>
    <property type="match status" value="2"/>
</dbReference>
<dbReference type="NCBIfam" id="NF040586">
    <property type="entry name" value="FxSxx_TPR"/>
    <property type="match status" value="1"/>
</dbReference>
<evidence type="ECO:0000313" key="3">
    <source>
        <dbReference type="EMBL" id="MFC0528943.1"/>
    </source>
</evidence>
<dbReference type="Pfam" id="PF25000">
    <property type="entry name" value="DUF7779"/>
    <property type="match status" value="1"/>
</dbReference>
<evidence type="ECO:0000259" key="2">
    <source>
        <dbReference type="Pfam" id="PF25000"/>
    </source>
</evidence>
<organism evidence="3 4">
    <name type="scientific">Phytohabitans kaempferiae</name>
    <dbReference type="NCBI Taxonomy" id="1620943"/>
    <lineage>
        <taxon>Bacteria</taxon>
        <taxon>Bacillati</taxon>
        <taxon>Actinomycetota</taxon>
        <taxon>Actinomycetes</taxon>
        <taxon>Micromonosporales</taxon>
        <taxon>Micromonosporaceae</taxon>
    </lineage>
</organism>
<dbReference type="SUPFAM" id="SSF52540">
    <property type="entry name" value="P-loop containing nucleoside triphosphate hydrolases"/>
    <property type="match status" value="1"/>
</dbReference>
<dbReference type="Gene3D" id="1.25.40.10">
    <property type="entry name" value="Tetratricopeptide repeat domain"/>
    <property type="match status" value="2"/>
</dbReference>
<dbReference type="InterPro" id="IPR002182">
    <property type="entry name" value="NB-ARC"/>
</dbReference>
<proteinExistence type="predicted"/>
<comment type="caution">
    <text evidence="3">The sequence shown here is derived from an EMBL/GenBank/DDBJ whole genome shotgun (WGS) entry which is preliminary data.</text>
</comment>
<gene>
    <name evidence="3" type="primary">fxsT</name>
    <name evidence="3" type="ORF">ACFFIA_14875</name>
</gene>
<evidence type="ECO:0000259" key="1">
    <source>
        <dbReference type="Pfam" id="PF00931"/>
    </source>
</evidence>
<dbReference type="Gene3D" id="3.40.50.300">
    <property type="entry name" value="P-loop containing nucleotide triphosphate hydrolases"/>
    <property type="match status" value="1"/>
</dbReference>
<dbReference type="RefSeq" id="WP_377251177.1">
    <property type="nucleotide sequence ID" value="NZ_JBHLUH010000021.1"/>
</dbReference>
<dbReference type="InterPro" id="IPR056681">
    <property type="entry name" value="DUF7779"/>
</dbReference>
<dbReference type="Proteomes" id="UP001589867">
    <property type="component" value="Unassembled WGS sequence"/>
</dbReference>
<sequence>MAQTLVAELQLLYRAAGRPSYRRISTEIRKQNHMPDTVSHETVSAILRGDGLARWSKVECVVRYLAALAVHHPDVADEVRRFHALWLAASDEAARGGSTSTSPELPEPRLDTRPFFEVPPDLPAVPPSVTPVGPAPHRNPGFTGRAEVLKLIETRMVGEPWQPLILYGLGGVGKTQLAVEYLHRHADKYDLVWWITAEERSQATASLAALGERQDWPISRDMGQTVSMVLSRLEAGGLRWLIIFDNAGSPDDLLSLVPTMGGHVIVTTRDAAWLDRGRPVEVDVFTRRESIELLRARGHEIDFDDADQLADRLGDLPLALEQVAAMQSATRTRVQEYLRQLDERAVSLLAAARPGDYQATVATAFAVAADRVREESSAAAQLLELLSCLGAEPISLSLLRSASGQLPPPLGRMLDQPVPLNDAIWLLRRYGLIKVLDEGQTLQVHRLVQTIVRDTRPAESRGQAFTSACQLLAEANPCNPTEPLTWDMYAQIGPHLRPARIIEAADAASRQVVIDQATYLYEIGDFDGSRRLSNDAWTAWRQQANADSEQAYACLRRLVAALFAVGRHGESRRLAEEAWNNLVTHPDYGPDHPTTLEFADALAVARRISGDYTEALRLDEERVERYARSRGEDDRYTGSARNNLGASLRALGDFRAALDIDTALVAARRRALGPDHQRTLLSISNLARDLYGLGRYAEALETQRASWPAYRDRLGDRHPLVLAAWRTIVLGLRKTGHVATALEEGRRLYLVSQGHLGSDHDLSLAAMMTYANTLCAVGNVSQAWSLSTEAVDRYRRRFGERNPLTLAAAANQAIVLRAMGERRRARHMGESCLYALRQALGQDHPYVIAAAIGVGNDLALAHEEDNAQRLLARTLDDTRRVRGERHADTLTCAINLGIVLRRDDPAAGLLSSSLQELREVLGDDHPLVTAAVDGRPGECEIEPPPV</sequence>
<feature type="domain" description="NB-ARC" evidence="1">
    <location>
        <begin position="158"/>
        <end position="297"/>
    </location>
</feature>
<dbReference type="InterPro" id="IPR053137">
    <property type="entry name" value="NLR-like"/>
</dbReference>
<name>A0ABV6M358_9ACTN</name>
<feature type="domain" description="DUF7779" evidence="2">
    <location>
        <begin position="374"/>
        <end position="455"/>
    </location>
</feature>
<dbReference type="PANTHER" id="PTHR46082:SF6">
    <property type="entry name" value="AAA+ ATPASE DOMAIN-CONTAINING PROTEIN-RELATED"/>
    <property type="match status" value="1"/>
</dbReference>
<dbReference type="SUPFAM" id="SSF48452">
    <property type="entry name" value="TPR-like"/>
    <property type="match status" value="3"/>
</dbReference>
<dbReference type="Pfam" id="PF00931">
    <property type="entry name" value="NB-ARC"/>
    <property type="match status" value="1"/>
</dbReference>
<dbReference type="EMBL" id="JBHLUH010000021">
    <property type="protein sequence ID" value="MFC0528943.1"/>
    <property type="molecule type" value="Genomic_DNA"/>
</dbReference>
<accession>A0ABV6M358</accession>
<evidence type="ECO:0000313" key="4">
    <source>
        <dbReference type="Proteomes" id="UP001589867"/>
    </source>
</evidence>
<dbReference type="InterPro" id="IPR027417">
    <property type="entry name" value="P-loop_NTPase"/>
</dbReference>